<protein>
    <submittedName>
        <fullName evidence="2">Uncharacterized protein</fullName>
    </submittedName>
</protein>
<evidence type="ECO:0000256" key="1">
    <source>
        <dbReference type="SAM" id="MobiDB-lite"/>
    </source>
</evidence>
<evidence type="ECO:0000313" key="2">
    <source>
        <dbReference type="EMBL" id="QHT01039.1"/>
    </source>
</evidence>
<name>A0A6C0CBJ4_9ZZZZ</name>
<feature type="region of interest" description="Disordered" evidence="1">
    <location>
        <begin position="108"/>
        <end position="128"/>
    </location>
</feature>
<organism evidence="2">
    <name type="scientific">viral metagenome</name>
    <dbReference type="NCBI Taxonomy" id="1070528"/>
    <lineage>
        <taxon>unclassified sequences</taxon>
        <taxon>metagenomes</taxon>
        <taxon>organismal metagenomes</taxon>
    </lineage>
</organism>
<feature type="compositionally biased region" description="Basic and acidic residues" evidence="1">
    <location>
        <begin position="108"/>
        <end position="117"/>
    </location>
</feature>
<dbReference type="AlphaFoldDB" id="A0A6C0CBJ4"/>
<sequence>MSVKNSYRLINPYVEGSIDTIVSAKNARSAGKHLYNAVSKYFTNHVEDFNFAIQNIKSKDITHFKINEKRDGTNTNTVDYNMIQLPDEVLSAKLNEKLMDKVDELEKQTGGKGHFDDDSSISDSSSSDDYLRRRDNIYVHPITRFTYFNLPYLYNTTTKFIGLNANDYKSLFMPVFSWPISPVVEIRMDLYKS</sequence>
<dbReference type="EMBL" id="MN739362">
    <property type="protein sequence ID" value="QHT01039.1"/>
    <property type="molecule type" value="Genomic_DNA"/>
</dbReference>
<reference evidence="2" key="1">
    <citation type="journal article" date="2020" name="Nature">
        <title>Giant virus diversity and host interactions through global metagenomics.</title>
        <authorList>
            <person name="Schulz F."/>
            <person name="Roux S."/>
            <person name="Paez-Espino D."/>
            <person name="Jungbluth S."/>
            <person name="Walsh D.A."/>
            <person name="Denef V.J."/>
            <person name="McMahon K.D."/>
            <person name="Konstantinidis K.T."/>
            <person name="Eloe-Fadrosh E.A."/>
            <person name="Kyrpides N.C."/>
            <person name="Woyke T."/>
        </authorList>
    </citation>
    <scope>NUCLEOTIDE SEQUENCE</scope>
    <source>
        <strain evidence="2">GVMAG-M-3300020192-26</strain>
    </source>
</reference>
<accession>A0A6C0CBJ4</accession>
<proteinExistence type="predicted"/>